<proteinExistence type="predicted"/>
<dbReference type="Proteomes" id="UP000799538">
    <property type="component" value="Unassembled WGS sequence"/>
</dbReference>
<accession>A0A6A6G8U4</accession>
<name>A0A6A6G8U4_9PEZI</name>
<protein>
    <submittedName>
        <fullName evidence="1">Uncharacterized protein</fullName>
    </submittedName>
</protein>
<keyword evidence="2" id="KW-1185">Reference proteome</keyword>
<organism evidence="1 2">
    <name type="scientific">Elsinoe ampelina</name>
    <dbReference type="NCBI Taxonomy" id="302913"/>
    <lineage>
        <taxon>Eukaryota</taxon>
        <taxon>Fungi</taxon>
        <taxon>Dikarya</taxon>
        <taxon>Ascomycota</taxon>
        <taxon>Pezizomycotina</taxon>
        <taxon>Dothideomycetes</taxon>
        <taxon>Dothideomycetidae</taxon>
        <taxon>Myriangiales</taxon>
        <taxon>Elsinoaceae</taxon>
        <taxon>Elsinoe</taxon>
    </lineage>
</organism>
<evidence type="ECO:0000313" key="1">
    <source>
        <dbReference type="EMBL" id="KAF2222097.1"/>
    </source>
</evidence>
<evidence type="ECO:0000313" key="2">
    <source>
        <dbReference type="Proteomes" id="UP000799538"/>
    </source>
</evidence>
<dbReference type="AlphaFoldDB" id="A0A6A6G8U4"/>
<sequence>MGTAPPYLDSRLHRHWRRHDRHQVSSLVFLGRDLQTPSSNLQTQLSARGIALLPRCAREARICPEPIGLRGLQAEDSLFWTRDCQLQRCCVRRGARAVFGVSVEMRSTRFQPHLQPEFPPRSQRSQRSRWLAGNQGCSKSLIHRESTGHHAIVRHPGLPLFNSSPANHIPARPGPC</sequence>
<reference evidence="2" key="1">
    <citation type="journal article" date="2020" name="Stud. Mycol.">
        <title>101 Dothideomycetes genomes: A test case for predicting lifestyles and emergence of pathogens.</title>
        <authorList>
            <person name="Haridas S."/>
            <person name="Albert R."/>
            <person name="Binder M."/>
            <person name="Bloem J."/>
            <person name="LaButti K."/>
            <person name="Salamov A."/>
            <person name="Andreopoulos B."/>
            <person name="Baker S."/>
            <person name="Barry K."/>
            <person name="Bills G."/>
            <person name="Bluhm B."/>
            <person name="Cannon C."/>
            <person name="Castanera R."/>
            <person name="Culley D."/>
            <person name="Daum C."/>
            <person name="Ezra D."/>
            <person name="Gonzalez J."/>
            <person name="Henrissat B."/>
            <person name="Kuo A."/>
            <person name="Liang C."/>
            <person name="Lipzen A."/>
            <person name="Lutzoni F."/>
            <person name="Magnuson J."/>
            <person name="Mondo S."/>
            <person name="Nolan M."/>
            <person name="Ohm R."/>
            <person name="Pangilinan J."/>
            <person name="Park H.-J."/>
            <person name="Ramirez L."/>
            <person name="Alfaro M."/>
            <person name="Sun H."/>
            <person name="Tritt A."/>
            <person name="Yoshinaga Y."/>
            <person name="Zwiers L.-H."/>
            <person name="Turgeon B."/>
            <person name="Goodwin S."/>
            <person name="Spatafora J."/>
            <person name="Crous P."/>
            <person name="Grigoriev I."/>
        </authorList>
    </citation>
    <scope>NUCLEOTIDE SEQUENCE [LARGE SCALE GENOMIC DNA]</scope>
    <source>
        <strain evidence="2">CECT 20119</strain>
    </source>
</reference>
<gene>
    <name evidence="1" type="ORF">BDZ85DRAFT_137161</name>
</gene>
<dbReference type="EMBL" id="ML992509">
    <property type="protein sequence ID" value="KAF2222097.1"/>
    <property type="molecule type" value="Genomic_DNA"/>
</dbReference>